<comment type="caution">
    <text evidence="1">The sequence shown here is derived from an EMBL/GenBank/DDBJ whole genome shotgun (WGS) entry which is preliminary data.</text>
</comment>
<evidence type="ECO:0000313" key="1">
    <source>
        <dbReference type="EMBL" id="GBC08439.1"/>
    </source>
</evidence>
<dbReference type="AlphaFoldDB" id="A0A2Z6SMX0"/>
<dbReference type="EMBL" id="BEXD01004216">
    <property type="protein sequence ID" value="GBC08439.1"/>
    <property type="molecule type" value="Genomic_DNA"/>
</dbReference>
<protein>
    <submittedName>
        <fullName evidence="1">Uncharacterized protein</fullName>
    </submittedName>
</protein>
<organism evidence="1 2">
    <name type="scientific">Rhizophagus clarus</name>
    <dbReference type="NCBI Taxonomy" id="94130"/>
    <lineage>
        <taxon>Eukaryota</taxon>
        <taxon>Fungi</taxon>
        <taxon>Fungi incertae sedis</taxon>
        <taxon>Mucoromycota</taxon>
        <taxon>Glomeromycotina</taxon>
        <taxon>Glomeromycetes</taxon>
        <taxon>Glomerales</taxon>
        <taxon>Glomeraceae</taxon>
        <taxon>Rhizophagus</taxon>
    </lineage>
</organism>
<proteinExistence type="predicted"/>
<evidence type="ECO:0000313" key="2">
    <source>
        <dbReference type="Proteomes" id="UP000247702"/>
    </source>
</evidence>
<gene>
    <name evidence="1" type="ORF">RclHR1_08100007</name>
</gene>
<name>A0A2Z6SMX0_9GLOM</name>
<reference evidence="1 2" key="1">
    <citation type="submission" date="2017-11" db="EMBL/GenBank/DDBJ databases">
        <title>The genome of Rhizophagus clarus HR1 reveals common genetic basis of auxotrophy among arbuscular mycorrhizal fungi.</title>
        <authorList>
            <person name="Kobayashi Y."/>
        </authorList>
    </citation>
    <scope>NUCLEOTIDE SEQUENCE [LARGE SCALE GENOMIC DNA]</scope>
    <source>
        <strain evidence="1 2">HR1</strain>
    </source>
</reference>
<sequence>MFVFIFLGLEEAEYIYGVFAIERSGTLIRSGPGISKFQTKSRLYLKINETFLKAILRICDWIPRRNFEGPEPLLRQTSYLKAHGFPDANKRCGRIEVRDIGSKKLKLFVEIKPTGTISKPLTTT</sequence>
<dbReference type="Proteomes" id="UP000247702">
    <property type="component" value="Unassembled WGS sequence"/>
</dbReference>
<keyword evidence="2" id="KW-1185">Reference proteome</keyword>
<accession>A0A2Z6SMX0</accession>